<evidence type="ECO:0000313" key="5">
    <source>
        <dbReference type="Proteomes" id="UP001597244"/>
    </source>
</evidence>
<evidence type="ECO:0000256" key="1">
    <source>
        <dbReference type="ARBA" id="ARBA00022723"/>
    </source>
</evidence>
<protein>
    <submittedName>
        <fullName evidence="4">Polysaccharide deacetylase family protein</fullName>
    </submittedName>
</protein>
<keyword evidence="1" id="KW-0479">Metal-binding</keyword>
<sequence length="212" mass="23904">MKQIALTFDDGPNPGTTDKILSALQRHYAKATFMLWGEHVKQHPALVQQALAQGHAFGTHTYSHQSLLELTDEEIIAEMAQSDDVIKQVIGETPQFCRPPYGDIDAHVARLINRAAVIWSVDSEDWKSHDETQILARIKNYASDGDIVLMHDIQPATANVLPQVLDYLQSVGFTFVTVPELLNDHLEKMHAYYSRTKNINYLLEGEDQHVSN</sequence>
<dbReference type="EMBL" id="JBHTOF010000089">
    <property type="protein sequence ID" value="MFD1465909.1"/>
    <property type="molecule type" value="Genomic_DNA"/>
</dbReference>
<name>A0ABW4DMR2_9LACO</name>
<keyword evidence="5" id="KW-1185">Reference proteome</keyword>
<dbReference type="Gene3D" id="3.20.20.370">
    <property type="entry name" value="Glycoside hydrolase/deacetylase"/>
    <property type="match status" value="1"/>
</dbReference>
<dbReference type="PROSITE" id="PS51677">
    <property type="entry name" value="NODB"/>
    <property type="match status" value="1"/>
</dbReference>
<gene>
    <name evidence="4" type="ORF">ACFQ4L_07530</name>
</gene>
<organism evidence="4 5">
    <name type="scientific">Lapidilactobacillus mulanensis</name>
    <dbReference type="NCBI Taxonomy" id="2485999"/>
    <lineage>
        <taxon>Bacteria</taxon>
        <taxon>Bacillati</taxon>
        <taxon>Bacillota</taxon>
        <taxon>Bacilli</taxon>
        <taxon>Lactobacillales</taxon>
        <taxon>Lactobacillaceae</taxon>
        <taxon>Lapidilactobacillus</taxon>
    </lineage>
</organism>
<evidence type="ECO:0000259" key="3">
    <source>
        <dbReference type="PROSITE" id="PS51677"/>
    </source>
</evidence>
<evidence type="ECO:0000313" key="4">
    <source>
        <dbReference type="EMBL" id="MFD1465909.1"/>
    </source>
</evidence>
<comment type="caution">
    <text evidence="4">The sequence shown here is derived from an EMBL/GenBank/DDBJ whole genome shotgun (WGS) entry which is preliminary data.</text>
</comment>
<dbReference type="PANTHER" id="PTHR10587:SF133">
    <property type="entry name" value="CHITIN DEACETYLASE 1-RELATED"/>
    <property type="match status" value="1"/>
</dbReference>
<reference evidence="5" key="1">
    <citation type="journal article" date="2019" name="Int. J. Syst. Evol. Microbiol.">
        <title>The Global Catalogue of Microorganisms (GCM) 10K type strain sequencing project: providing services to taxonomists for standard genome sequencing and annotation.</title>
        <authorList>
            <consortium name="The Broad Institute Genomics Platform"/>
            <consortium name="The Broad Institute Genome Sequencing Center for Infectious Disease"/>
            <person name="Wu L."/>
            <person name="Ma J."/>
        </authorList>
    </citation>
    <scope>NUCLEOTIDE SEQUENCE [LARGE SCALE GENOMIC DNA]</scope>
    <source>
        <strain evidence="5">CCM 8951</strain>
    </source>
</reference>
<dbReference type="PANTHER" id="PTHR10587">
    <property type="entry name" value="GLYCOSYL TRANSFERASE-RELATED"/>
    <property type="match status" value="1"/>
</dbReference>
<keyword evidence="2" id="KW-0378">Hydrolase</keyword>
<dbReference type="RefSeq" id="WP_125578513.1">
    <property type="nucleotide sequence ID" value="NZ_JBHTOF010000089.1"/>
</dbReference>
<proteinExistence type="predicted"/>
<dbReference type="Proteomes" id="UP001597244">
    <property type="component" value="Unassembled WGS sequence"/>
</dbReference>
<dbReference type="Pfam" id="PF01522">
    <property type="entry name" value="Polysacc_deac_1"/>
    <property type="match status" value="1"/>
</dbReference>
<dbReference type="InterPro" id="IPR002509">
    <property type="entry name" value="NODB_dom"/>
</dbReference>
<feature type="domain" description="NodB homology" evidence="3">
    <location>
        <begin position="2"/>
        <end position="176"/>
    </location>
</feature>
<dbReference type="InterPro" id="IPR050248">
    <property type="entry name" value="Polysacc_deacetylase_ArnD"/>
</dbReference>
<evidence type="ECO:0000256" key="2">
    <source>
        <dbReference type="ARBA" id="ARBA00022801"/>
    </source>
</evidence>
<dbReference type="InterPro" id="IPR011330">
    <property type="entry name" value="Glyco_hydro/deAcase_b/a-brl"/>
</dbReference>
<accession>A0ABW4DMR2</accession>
<dbReference type="SUPFAM" id="SSF88713">
    <property type="entry name" value="Glycoside hydrolase/deacetylase"/>
    <property type="match status" value="1"/>
</dbReference>